<name>A0A7W8AFI9_9HYPH</name>
<dbReference type="InterPro" id="IPR036366">
    <property type="entry name" value="PGBDSf"/>
</dbReference>
<feature type="signal peptide" evidence="3">
    <location>
        <begin position="1"/>
        <end position="28"/>
    </location>
</feature>
<dbReference type="InterPro" id="IPR036365">
    <property type="entry name" value="PGBD-like_sf"/>
</dbReference>
<protein>
    <submittedName>
        <fullName evidence="5">Peptidoglycan hydrolase-like protein with peptidoglycan-binding domain</fullName>
    </submittedName>
</protein>
<proteinExistence type="predicted"/>
<evidence type="ECO:0000256" key="1">
    <source>
        <dbReference type="SAM" id="MobiDB-lite"/>
    </source>
</evidence>
<dbReference type="Proteomes" id="UP000531231">
    <property type="component" value="Unassembled WGS sequence"/>
</dbReference>
<keyword evidence="5" id="KW-0378">Hydrolase</keyword>
<evidence type="ECO:0000313" key="6">
    <source>
        <dbReference type="Proteomes" id="UP000531231"/>
    </source>
</evidence>
<dbReference type="Gene3D" id="1.10.101.10">
    <property type="entry name" value="PGBD-like superfamily/PGBD"/>
    <property type="match status" value="2"/>
</dbReference>
<evidence type="ECO:0000313" key="5">
    <source>
        <dbReference type="EMBL" id="MBB5089541.1"/>
    </source>
</evidence>
<dbReference type="Pfam" id="PF01471">
    <property type="entry name" value="PG_binding_1"/>
    <property type="match status" value="2"/>
</dbReference>
<keyword evidence="2" id="KW-1133">Transmembrane helix</keyword>
<gene>
    <name evidence="5" type="ORF">HNQ68_000053</name>
</gene>
<reference evidence="5 6" key="1">
    <citation type="submission" date="2020-08" db="EMBL/GenBank/DDBJ databases">
        <title>Genomic Encyclopedia of Type Strains, Phase IV (KMG-IV): sequencing the most valuable type-strain genomes for metagenomic binning, comparative biology and taxonomic classification.</title>
        <authorList>
            <person name="Goeker M."/>
        </authorList>
    </citation>
    <scope>NUCLEOTIDE SEQUENCE [LARGE SCALE GENOMIC DNA]</scope>
    <source>
        <strain evidence="5 6">DSM 25620</strain>
    </source>
</reference>
<dbReference type="RefSeq" id="WP_151158174.1">
    <property type="nucleotide sequence ID" value="NZ_JACHIL010000001.1"/>
</dbReference>
<feature type="domain" description="Peptidoglycan binding-like" evidence="4">
    <location>
        <begin position="142"/>
        <end position="178"/>
    </location>
</feature>
<accession>A0A7W8AFI9</accession>
<evidence type="ECO:0000259" key="4">
    <source>
        <dbReference type="Pfam" id="PF01471"/>
    </source>
</evidence>
<keyword evidence="3" id="KW-0732">Signal</keyword>
<feature type="compositionally biased region" description="Polar residues" evidence="1">
    <location>
        <begin position="251"/>
        <end position="275"/>
    </location>
</feature>
<feature type="transmembrane region" description="Helical" evidence="2">
    <location>
        <begin position="38"/>
        <end position="60"/>
    </location>
</feature>
<keyword evidence="2" id="KW-0472">Membrane</keyword>
<sequence>MRKNAKRRSFGRRFFDACLTGVSRMALAAGDIVARNPVVAGGATAFLVTLGFVASNAIWYQPQAHDGVFFKTRPEQVFRAVAKDNSEAARKLTGNVTAQEPVRQITGNEVVPVTDKPQAVATLPETTVDGGDLPALAPNGDKQVAIMQYNLKQLGFYSGNVDGLTGPQTRAALEQWQNVQAKLASDQNNAAKPAEKQLSIEEAIAVAVPAARPEARPDIQPENSARAVPVAERRPAPIAVRAEERTPVQAVRSNSASQNATETTASVQPVSARTPSGQAISAEELVRIQAGLKAFGNDMVVVDGVPGKTTEDAIREFQKLFRLNVSGKPDSELIGKMREIGLIS</sequence>
<organism evidence="5 6">
    <name type="scientific">Pseudochrobactrum saccharolyticum</name>
    <dbReference type="NCBI Taxonomy" id="354352"/>
    <lineage>
        <taxon>Bacteria</taxon>
        <taxon>Pseudomonadati</taxon>
        <taxon>Pseudomonadota</taxon>
        <taxon>Alphaproteobacteria</taxon>
        <taxon>Hyphomicrobiales</taxon>
        <taxon>Brucellaceae</taxon>
        <taxon>Pseudochrobactrum</taxon>
    </lineage>
</organism>
<dbReference type="SUPFAM" id="SSF47090">
    <property type="entry name" value="PGBD-like"/>
    <property type="match status" value="2"/>
</dbReference>
<comment type="caution">
    <text evidence="5">The sequence shown here is derived from an EMBL/GenBank/DDBJ whole genome shotgun (WGS) entry which is preliminary data.</text>
</comment>
<keyword evidence="2" id="KW-0812">Transmembrane</keyword>
<feature type="chain" id="PRO_5031245240" evidence="3">
    <location>
        <begin position="29"/>
        <end position="344"/>
    </location>
</feature>
<evidence type="ECO:0000256" key="2">
    <source>
        <dbReference type="SAM" id="Phobius"/>
    </source>
</evidence>
<dbReference type="InterPro" id="IPR002477">
    <property type="entry name" value="Peptidoglycan-bd-like"/>
</dbReference>
<dbReference type="EMBL" id="JACHIL010000001">
    <property type="protein sequence ID" value="MBB5089541.1"/>
    <property type="molecule type" value="Genomic_DNA"/>
</dbReference>
<feature type="domain" description="Peptidoglycan binding-like" evidence="4">
    <location>
        <begin position="282"/>
        <end position="337"/>
    </location>
</feature>
<keyword evidence="6" id="KW-1185">Reference proteome</keyword>
<dbReference type="AlphaFoldDB" id="A0A7W8AFI9"/>
<evidence type="ECO:0000256" key="3">
    <source>
        <dbReference type="SAM" id="SignalP"/>
    </source>
</evidence>
<dbReference type="GO" id="GO:0016787">
    <property type="term" value="F:hydrolase activity"/>
    <property type="evidence" value="ECO:0007669"/>
    <property type="project" value="UniProtKB-KW"/>
</dbReference>
<feature type="region of interest" description="Disordered" evidence="1">
    <location>
        <begin position="244"/>
        <end position="275"/>
    </location>
</feature>